<proteinExistence type="predicted"/>
<dbReference type="Proteomes" id="UP001164250">
    <property type="component" value="Chromosome 8"/>
</dbReference>
<organism evidence="1 2">
    <name type="scientific">Pistacia atlantica</name>
    <dbReference type="NCBI Taxonomy" id="434234"/>
    <lineage>
        <taxon>Eukaryota</taxon>
        <taxon>Viridiplantae</taxon>
        <taxon>Streptophyta</taxon>
        <taxon>Embryophyta</taxon>
        <taxon>Tracheophyta</taxon>
        <taxon>Spermatophyta</taxon>
        <taxon>Magnoliopsida</taxon>
        <taxon>eudicotyledons</taxon>
        <taxon>Gunneridae</taxon>
        <taxon>Pentapetalae</taxon>
        <taxon>rosids</taxon>
        <taxon>malvids</taxon>
        <taxon>Sapindales</taxon>
        <taxon>Anacardiaceae</taxon>
        <taxon>Pistacia</taxon>
    </lineage>
</organism>
<evidence type="ECO:0000313" key="2">
    <source>
        <dbReference type="Proteomes" id="UP001164250"/>
    </source>
</evidence>
<comment type="caution">
    <text evidence="1">The sequence shown here is derived from an EMBL/GenBank/DDBJ whole genome shotgun (WGS) entry which is preliminary data.</text>
</comment>
<accession>A0ACC1AWJ5</accession>
<keyword evidence="2" id="KW-1185">Reference proteome</keyword>
<reference evidence="2" key="1">
    <citation type="journal article" date="2023" name="G3 (Bethesda)">
        <title>Genome assembly and association tests identify interacting loci associated with vigor, precocity, and sex in interspecific pistachio rootstocks.</title>
        <authorList>
            <person name="Palmer W."/>
            <person name="Jacygrad E."/>
            <person name="Sagayaradj S."/>
            <person name="Cavanaugh K."/>
            <person name="Han R."/>
            <person name="Bertier L."/>
            <person name="Beede B."/>
            <person name="Kafkas S."/>
            <person name="Golino D."/>
            <person name="Preece J."/>
            <person name="Michelmore R."/>
        </authorList>
    </citation>
    <scope>NUCLEOTIDE SEQUENCE [LARGE SCALE GENOMIC DNA]</scope>
</reference>
<gene>
    <name evidence="1" type="ORF">Patl1_14665</name>
</gene>
<protein>
    <submittedName>
        <fullName evidence="1">Uncharacterized protein</fullName>
    </submittedName>
</protein>
<sequence>MAMRGEAIKFLGTKRHHDKWLKDTENYVVKGCFTMTELGHGSNVKGIGTVTTYDSNTGEFVINTPCEFDNVRIPKENLLNSIADVSPDGEYLSAIKDPDQRFAAFMAALTSGRVNIASAVVYISKVILRNLMNYWKLTFFSFWIGLSIAIRYALSRRAFSITPNGPEILLLDYASHQWRLLPLLAKMTPLSNKTIHVILSAFKATFTLAQSANTTGMPWSMWRTRPED</sequence>
<evidence type="ECO:0000313" key="1">
    <source>
        <dbReference type="EMBL" id="KAJ0091033.1"/>
    </source>
</evidence>
<name>A0ACC1AWJ5_9ROSI</name>
<dbReference type="EMBL" id="CM047904">
    <property type="protein sequence ID" value="KAJ0091033.1"/>
    <property type="molecule type" value="Genomic_DNA"/>
</dbReference>